<proteinExistence type="predicted"/>
<evidence type="ECO:0000259" key="3">
    <source>
        <dbReference type="Pfam" id="PF24626"/>
    </source>
</evidence>
<dbReference type="Pfam" id="PF24626">
    <property type="entry name" value="SH3_Tf2-1"/>
    <property type="match status" value="1"/>
</dbReference>
<name>A0AA39RMA8_ACESA</name>
<protein>
    <recommendedName>
        <fullName evidence="6">Retrotransposon gag domain-containing protein</fullName>
    </recommendedName>
</protein>
<dbReference type="PANTHER" id="PTHR35046:SF18">
    <property type="entry name" value="RNA-DIRECTED DNA POLYMERASE"/>
    <property type="match status" value="1"/>
</dbReference>
<keyword evidence="5" id="KW-1185">Reference proteome</keyword>
<dbReference type="AlphaFoldDB" id="A0AA39RMA8"/>
<evidence type="ECO:0000256" key="1">
    <source>
        <dbReference type="SAM" id="MobiDB-lite"/>
    </source>
</evidence>
<dbReference type="Pfam" id="PF03732">
    <property type="entry name" value="Retrotrans_gag"/>
    <property type="match status" value="1"/>
</dbReference>
<feature type="region of interest" description="Disordered" evidence="1">
    <location>
        <begin position="43"/>
        <end position="106"/>
    </location>
</feature>
<gene>
    <name evidence="4" type="ORF">LWI29_019351</name>
</gene>
<feature type="domain" description="Retrotransposon gag" evidence="2">
    <location>
        <begin position="155"/>
        <end position="253"/>
    </location>
</feature>
<accession>A0AA39RMA8</accession>
<reference evidence="4" key="2">
    <citation type="submission" date="2023-06" db="EMBL/GenBank/DDBJ databases">
        <authorList>
            <person name="Swenson N.G."/>
            <person name="Wegrzyn J.L."/>
            <person name="Mcevoy S.L."/>
        </authorList>
    </citation>
    <scope>NUCLEOTIDE SEQUENCE</scope>
    <source>
        <strain evidence="4">NS2018</strain>
        <tissue evidence="4">Leaf</tissue>
    </source>
</reference>
<evidence type="ECO:0000259" key="2">
    <source>
        <dbReference type="Pfam" id="PF03732"/>
    </source>
</evidence>
<feature type="compositionally biased region" description="Basic and acidic residues" evidence="1">
    <location>
        <begin position="43"/>
        <end position="58"/>
    </location>
</feature>
<reference evidence="4" key="1">
    <citation type="journal article" date="2022" name="Plant J.">
        <title>Strategies of tolerance reflected in two North American maple genomes.</title>
        <authorList>
            <person name="McEvoy S.L."/>
            <person name="Sezen U.U."/>
            <person name="Trouern-Trend A."/>
            <person name="McMahon S.M."/>
            <person name="Schaberg P.G."/>
            <person name="Yang J."/>
            <person name="Wegrzyn J.L."/>
            <person name="Swenson N.G."/>
        </authorList>
    </citation>
    <scope>NUCLEOTIDE SEQUENCE</scope>
    <source>
        <strain evidence="4">NS2018</strain>
    </source>
</reference>
<organism evidence="4 5">
    <name type="scientific">Acer saccharum</name>
    <name type="common">Sugar maple</name>
    <dbReference type="NCBI Taxonomy" id="4024"/>
    <lineage>
        <taxon>Eukaryota</taxon>
        <taxon>Viridiplantae</taxon>
        <taxon>Streptophyta</taxon>
        <taxon>Embryophyta</taxon>
        <taxon>Tracheophyta</taxon>
        <taxon>Spermatophyta</taxon>
        <taxon>Magnoliopsida</taxon>
        <taxon>eudicotyledons</taxon>
        <taxon>Gunneridae</taxon>
        <taxon>Pentapetalae</taxon>
        <taxon>rosids</taxon>
        <taxon>malvids</taxon>
        <taxon>Sapindales</taxon>
        <taxon>Sapindaceae</taxon>
        <taxon>Hippocastanoideae</taxon>
        <taxon>Acereae</taxon>
        <taxon>Acer</taxon>
    </lineage>
</organism>
<feature type="domain" description="Tf2-1-like SH3-like" evidence="3">
    <location>
        <begin position="377"/>
        <end position="439"/>
    </location>
</feature>
<evidence type="ECO:0008006" key="6">
    <source>
        <dbReference type="Google" id="ProtNLM"/>
    </source>
</evidence>
<dbReference type="EMBL" id="JAUESC010000386">
    <property type="protein sequence ID" value="KAK0576545.1"/>
    <property type="molecule type" value="Genomic_DNA"/>
</dbReference>
<evidence type="ECO:0000313" key="4">
    <source>
        <dbReference type="EMBL" id="KAK0576545.1"/>
    </source>
</evidence>
<dbReference type="InterPro" id="IPR005162">
    <property type="entry name" value="Retrotrans_gag_dom"/>
</dbReference>
<dbReference type="PANTHER" id="PTHR35046">
    <property type="entry name" value="ZINC KNUCKLE (CCHC-TYPE) FAMILY PROTEIN"/>
    <property type="match status" value="1"/>
</dbReference>
<sequence>MANDDGDVSRFRGVNQESKALWAAMDLLEARIDRKIETLSKDIRRDVYRQQRAPETRTTHFGNNEETPIRTPRPPPPPPDFSNSDGEETPWDATHPHWETNQRHHRGNQSRSFKFKLEMASFDGYMHIEDFLDWLDNVEDYFECMGVDEAQKVRFVAYKLKGGARAWWKQIQNGRTLEGKQPISSWSRMNQMLRTRFLPTNFSQTLYLQCLGCKQGTRSIKEYTEEFYPLGARASLVEDESQQVARFIGGLREEIQEKLEMSSVWSLNEAVNLAFKGEKQVLRSTSRSAPTKKTIVPEFARSGLSPGKAPFEIVYTKVPNQTVDLLALPQFRSKPAATLAEHIQQLHQEVHTRLDESNSRYKAAADSHRRFKDFQEGDLVMVFLRRDRFPEGTYNKLRARKVGPCRILRKISDNAYTVELPVDLTISNTFDVADLFPYHLPDAAPEAIV</sequence>
<dbReference type="InterPro" id="IPR056924">
    <property type="entry name" value="SH3_Tf2-1"/>
</dbReference>
<feature type="compositionally biased region" description="Pro residues" evidence="1">
    <location>
        <begin position="71"/>
        <end position="80"/>
    </location>
</feature>
<dbReference type="Proteomes" id="UP001168877">
    <property type="component" value="Unassembled WGS sequence"/>
</dbReference>
<evidence type="ECO:0000313" key="5">
    <source>
        <dbReference type="Proteomes" id="UP001168877"/>
    </source>
</evidence>
<comment type="caution">
    <text evidence="4">The sequence shown here is derived from an EMBL/GenBank/DDBJ whole genome shotgun (WGS) entry which is preliminary data.</text>
</comment>